<dbReference type="InterPro" id="IPR052381">
    <property type="entry name" value="AAA_domain_protein"/>
</dbReference>
<comment type="similarity">
    <text evidence="6">Belongs to the AAA ATPase family. Highly divergent.</text>
</comment>
<dbReference type="InterPro" id="IPR037219">
    <property type="entry name" value="Peptidase_M41-like"/>
</dbReference>
<dbReference type="GO" id="GO:0004176">
    <property type="term" value="F:ATP-dependent peptidase activity"/>
    <property type="evidence" value="ECO:0007669"/>
    <property type="project" value="InterPro"/>
</dbReference>
<dbReference type="SMART" id="SM00382">
    <property type="entry name" value="AAA"/>
    <property type="match status" value="1"/>
</dbReference>
<dbReference type="CDD" id="cd19507">
    <property type="entry name" value="RecA-like_Ycf46-like"/>
    <property type="match status" value="1"/>
</dbReference>
<accession>A0A3B0QSW6</accession>
<evidence type="ECO:0000256" key="4">
    <source>
        <dbReference type="ARBA" id="ARBA00022741"/>
    </source>
</evidence>
<evidence type="ECO:0000256" key="1">
    <source>
        <dbReference type="ARBA" id="ARBA00004229"/>
    </source>
</evidence>
<evidence type="ECO:0000256" key="5">
    <source>
        <dbReference type="ARBA" id="ARBA00022840"/>
    </source>
</evidence>
<dbReference type="GO" id="GO:0006508">
    <property type="term" value="P:proteolysis"/>
    <property type="evidence" value="ECO:0007669"/>
    <property type="project" value="InterPro"/>
</dbReference>
<feature type="coiled-coil region" evidence="8">
    <location>
        <begin position="660"/>
        <end position="687"/>
    </location>
</feature>
<reference evidence="10" key="1">
    <citation type="submission" date="2018-06" db="EMBL/GenBank/DDBJ databases">
        <authorList>
            <person name="Zhirakovskaya E."/>
        </authorList>
    </citation>
    <scope>NUCLEOTIDE SEQUENCE</scope>
</reference>
<dbReference type="AlphaFoldDB" id="A0A3B0QSW6"/>
<dbReference type="InterPro" id="IPR003593">
    <property type="entry name" value="AAA+_ATPase"/>
</dbReference>
<gene>
    <name evidence="10" type="ORF">MNBD_DELTA01-816</name>
</gene>
<dbReference type="InterPro" id="IPR027417">
    <property type="entry name" value="P-loop_NTPase"/>
</dbReference>
<dbReference type="GO" id="GO:0004222">
    <property type="term" value="F:metalloendopeptidase activity"/>
    <property type="evidence" value="ECO:0007669"/>
    <property type="project" value="InterPro"/>
</dbReference>
<dbReference type="SUPFAM" id="SSF52540">
    <property type="entry name" value="P-loop containing nucleoside triphosphate hydrolases"/>
    <property type="match status" value="1"/>
</dbReference>
<dbReference type="GO" id="GO:0009507">
    <property type="term" value="C:chloroplast"/>
    <property type="evidence" value="ECO:0007669"/>
    <property type="project" value="UniProtKB-SubCell"/>
</dbReference>
<keyword evidence="2" id="KW-0150">Chloroplast</keyword>
<feature type="domain" description="AAA+ ATPase" evidence="9">
    <location>
        <begin position="272"/>
        <end position="408"/>
    </location>
</feature>
<sequence length="713" mass="81143">MNRKDFEKEIKIHIEAKYPILWLTSFEERRVEKILEGLAKTAEYTYWNWSVSRGLCGGGDKKKREQVGREKILKAVEDRIVKSDEENTFFLLKDIAGYFQSHEFLRRFRDLPAIIDEQKRSLNTICILSPTLSAIPPELEEDIIVIELSLPEYDEIEELVNETYGHLIPKTWHASTKSILYKSLQGLSLDNIKRVVRKAISQNNGVLNEDCIKHIQDEKQQIIKKQKILDYYPHRETMDHVGGLDDLKQWFIEREHVFRLSKEKIEHFGLEIPKGLLLIGVPGSGKSLCCKAIAGIWNLPLLRMDVGKLFGSTVGESEKNLRRSIQLAEAVSPCVLWIDEIDKAFGGVTGYQGDSGTQLRVFGTFITWLQEKEKPVFVIATANDPQNLPPEMWRKGRYDEVFFVDLPSAEEREEIFRIHLERRSQRPGSFNINELVQNSQGYTGAEIEQAVKDAVVTTFNVLHSDKTADEADTMIEGMDSLDVSQESMLESVRKITPLSVLKKEEIEALRNWSHQRARPASRSLFMQRAEVLGEKEKRTIAIHEAGHTMMMWKHLGKAPVFLSVDNNKSSSAFTSNDESLINTYTKRDLEVEISVILGGLVAEEEFCGVEMQTVGASQDLVKATAKAKKMVVEYGFGEIMSDTTLVELQDYAITSGKDVIDDIQKIVSKAKEEAEDCIAENKEVLEKFVERLTTDVLMNSDAIKKFFAENPLS</sequence>
<dbReference type="GO" id="GO:0005524">
    <property type="term" value="F:ATP binding"/>
    <property type="evidence" value="ECO:0007669"/>
    <property type="project" value="UniProtKB-KW"/>
</dbReference>
<evidence type="ECO:0000313" key="10">
    <source>
        <dbReference type="EMBL" id="VAV82837.1"/>
    </source>
</evidence>
<evidence type="ECO:0000256" key="8">
    <source>
        <dbReference type="SAM" id="Coils"/>
    </source>
</evidence>
<dbReference type="Gene3D" id="3.40.50.300">
    <property type="entry name" value="P-loop containing nucleotide triphosphate hydrolases"/>
    <property type="match status" value="1"/>
</dbReference>
<dbReference type="PANTHER" id="PTHR42960:SF1">
    <property type="entry name" value="YCF46 PROTEIN"/>
    <property type="match status" value="1"/>
</dbReference>
<dbReference type="InterPro" id="IPR000642">
    <property type="entry name" value="Peptidase_M41"/>
</dbReference>
<comment type="subcellular location">
    <subcellularLocation>
        <location evidence="1">Plastid</location>
        <location evidence="1">Chloroplast</location>
    </subcellularLocation>
</comment>
<evidence type="ECO:0000256" key="6">
    <source>
        <dbReference type="ARBA" id="ARBA00038088"/>
    </source>
</evidence>
<organism evidence="10">
    <name type="scientific">hydrothermal vent metagenome</name>
    <dbReference type="NCBI Taxonomy" id="652676"/>
    <lineage>
        <taxon>unclassified sequences</taxon>
        <taxon>metagenomes</taxon>
        <taxon>ecological metagenomes</taxon>
    </lineage>
</organism>
<dbReference type="Gene3D" id="1.20.58.760">
    <property type="entry name" value="Peptidase M41"/>
    <property type="match status" value="1"/>
</dbReference>
<proteinExistence type="inferred from homology"/>
<dbReference type="InterPro" id="IPR003959">
    <property type="entry name" value="ATPase_AAA_core"/>
</dbReference>
<dbReference type="Pfam" id="PF01434">
    <property type="entry name" value="Peptidase_M41"/>
    <property type="match status" value="1"/>
</dbReference>
<keyword evidence="5" id="KW-0067">ATP-binding</keyword>
<evidence type="ECO:0000256" key="2">
    <source>
        <dbReference type="ARBA" id="ARBA00022528"/>
    </source>
</evidence>
<evidence type="ECO:0000259" key="9">
    <source>
        <dbReference type="SMART" id="SM00382"/>
    </source>
</evidence>
<keyword evidence="3" id="KW-0934">Plastid</keyword>
<protein>
    <recommendedName>
        <fullName evidence="7">Uncharacterized AAA domain-containing protein ycf46</fullName>
    </recommendedName>
</protein>
<evidence type="ECO:0000256" key="3">
    <source>
        <dbReference type="ARBA" id="ARBA00022640"/>
    </source>
</evidence>
<keyword evidence="4" id="KW-0547">Nucleotide-binding</keyword>
<dbReference type="GO" id="GO:0016887">
    <property type="term" value="F:ATP hydrolysis activity"/>
    <property type="evidence" value="ECO:0007669"/>
    <property type="project" value="InterPro"/>
</dbReference>
<keyword evidence="8" id="KW-0175">Coiled coil</keyword>
<dbReference type="Gene3D" id="1.10.8.60">
    <property type="match status" value="1"/>
</dbReference>
<dbReference type="PANTHER" id="PTHR42960">
    <property type="entry name" value="YCF46 PROTEIN"/>
    <property type="match status" value="1"/>
</dbReference>
<dbReference type="SUPFAM" id="SSF140990">
    <property type="entry name" value="FtsH protease domain-like"/>
    <property type="match status" value="1"/>
</dbReference>
<dbReference type="EMBL" id="UOEA01000029">
    <property type="protein sequence ID" value="VAV82837.1"/>
    <property type="molecule type" value="Genomic_DNA"/>
</dbReference>
<name>A0A3B0QSW6_9ZZZZ</name>
<dbReference type="Pfam" id="PF00004">
    <property type="entry name" value="AAA"/>
    <property type="match status" value="1"/>
</dbReference>
<evidence type="ECO:0000256" key="7">
    <source>
        <dbReference type="ARBA" id="ARBA00040480"/>
    </source>
</evidence>